<dbReference type="InterPro" id="IPR036188">
    <property type="entry name" value="FAD/NAD-bd_sf"/>
</dbReference>
<dbReference type="Pfam" id="PF00724">
    <property type="entry name" value="Oxidored_FMN"/>
    <property type="match status" value="2"/>
</dbReference>
<evidence type="ECO:0000313" key="13">
    <source>
        <dbReference type="Proteomes" id="UP001165422"/>
    </source>
</evidence>
<evidence type="ECO:0000256" key="1">
    <source>
        <dbReference type="ARBA" id="ARBA00001917"/>
    </source>
</evidence>
<dbReference type="PANTHER" id="PTHR42917:SF2">
    <property type="entry name" value="2,4-DIENOYL-COA REDUCTASE [(2E)-ENOYL-COA-PRODUCING]"/>
    <property type="match status" value="1"/>
</dbReference>
<dbReference type="RefSeq" id="WP_229981276.1">
    <property type="nucleotide sequence ID" value="NZ_JAJJPB010000007.1"/>
</dbReference>
<evidence type="ECO:0000313" key="12">
    <source>
        <dbReference type="EMBL" id="MCC9294704.1"/>
    </source>
</evidence>
<evidence type="ECO:0000256" key="2">
    <source>
        <dbReference type="ARBA" id="ARBA00001966"/>
    </source>
</evidence>
<dbReference type="Pfam" id="PF07992">
    <property type="entry name" value="Pyr_redox_2"/>
    <property type="match status" value="1"/>
</dbReference>
<evidence type="ECO:0000256" key="5">
    <source>
        <dbReference type="ARBA" id="ARBA00022643"/>
    </source>
</evidence>
<dbReference type="Gene3D" id="3.40.50.720">
    <property type="entry name" value="NAD(P)-binding Rossmann-like Domain"/>
    <property type="match status" value="1"/>
</dbReference>
<dbReference type="CDD" id="cd02803">
    <property type="entry name" value="OYE_like_FMN_family"/>
    <property type="match status" value="1"/>
</dbReference>
<comment type="cofactor">
    <cofactor evidence="1">
        <name>FMN</name>
        <dbReference type="ChEBI" id="CHEBI:58210"/>
    </cofactor>
</comment>
<accession>A0ABS8N6C0</accession>
<sequence length="704" mass="77661">MAYKKLFSPTKIGSIKVKNRVVMTAMGVDVSDHDGTANEKTVAYYRERAKGGVGLIITEYTRINEKDGVVASGQLSMSSDKYIKPFQKVAVAVHREGAKIFVQLHHPGRQNVVLFPTFWSINEKLAKIFPFYWKVFSSIAGKADAESLSDPKMIQMMNKYMKPLRAPSDVPAGLGLSVFGNQKIKPFTTGEIHNLIRQFVKAAKRVQQSGADGVELHAGHGYLLNQFLSPYTNIRSDEYGGSFENRLRIMKELIEGIHRECGADFPISVRLTVDEFYEKIGYPEQGLHLKDGVEIAKSLEAYGADAINVTTGNSDTQFMITEPISFQPGWRKYLSKAVKDAVHIPVISVGVIRTPEQAEQLLLEGDQDFIGLARPLLADPDWAVKAKNGDSRNIQRCIGCLYCMESYERNIINGLPVNCAVNPRACQETKYTKIGEKNGDGRQIVIVGAGPAGLTAARELAARKFKVTLLEKEAAPGGQLQLAKMPPYKEKMSWCFEDLEYQAKRNGAEILYNRIATKELVVSYHPYAVIVAAGAVAFKPGIPGAKEDYVTTVTPILRGDLKFENKSIAVVGSGMTGIETAEILVEQGNKVTIIEMADKIAPGAFNISVWDVMNRLKKADVTFMSGRKLESIASHKLTLVQKNSVREIVYADAVVLSLGVRSNKEVAAELQGCCDKMYVIGDAYKSGRIKDAVHQAYELSRELS</sequence>
<evidence type="ECO:0000259" key="11">
    <source>
        <dbReference type="Pfam" id="PF07992"/>
    </source>
</evidence>
<feature type="domain" description="NADH:flavin oxidoreductase/NADH oxidase N-terminal" evidence="10">
    <location>
        <begin position="167"/>
        <end position="390"/>
    </location>
</feature>
<dbReference type="InterPro" id="IPR023753">
    <property type="entry name" value="FAD/NAD-binding_dom"/>
</dbReference>
<name>A0ABS8N6C0_9CLOT</name>
<feature type="domain" description="NADH:flavin oxidoreductase/NADH oxidase N-terminal" evidence="10">
    <location>
        <begin position="5"/>
        <end position="110"/>
    </location>
</feature>
<dbReference type="InterPro" id="IPR051793">
    <property type="entry name" value="NADH:flavin_oxidoreductase"/>
</dbReference>
<dbReference type="EMBL" id="JAJJPB010000007">
    <property type="protein sequence ID" value="MCC9294704.1"/>
    <property type="molecule type" value="Genomic_DNA"/>
</dbReference>
<evidence type="ECO:0000256" key="3">
    <source>
        <dbReference type="ARBA" id="ARBA00011048"/>
    </source>
</evidence>
<evidence type="ECO:0000259" key="10">
    <source>
        <dbReference type="Pfam" id="PF00724"/>
    </source>
</evidence>
<evidence type="ECO:0000256" key="9">
    <source>
        <dbReference type="ARBA" id="ARBA00023014"/>
    </source>
</evidence>
<keyword evidence="13" id="KW-1185">Reference proteome</keyword>
<dbReference type="Proteomes" id="UP001165422">
    <property type="component" value="Unassembled WGS sequence"/>
</dbReference>
<dbReference type="PRINTS" id="PR00368">
    <property type="entry name" value="FADPNR"/>
</dbReference>
<keyword evidence="6" id="KW-0479">Metal-binding</keyword>
<dbReference type="Gene3D" id="3.20.20.70">
    <property type="entry name" value="Aldolase class I"/>
    <property type="match status" value="1"/>
</dbReference>
<dbReference type="SUPFAM" id="SSF51395">
    <property type="entry name" value="FMN-linked oxidoreductases"/>
    <property type="match status" value="1"/>
</dbReference>
<dbReference type="SUPFAM" id="SSF51905">
    <property type="entry name" value="FAD/NAD(P)-binding domain"/>
    <property type="match status" value="1"/>
</dbReference>
<comment type="similarity">
    <text evidence="3">In the N-terminal section; belongs to the NADH:flavin oxidoreductase/NADH oxidase family.</text>
</comment>
<feature type="domain" description="FAD/NAD(P)-binding" evidence="11">
    <location>
        <begin position="443"/>
        <end position="672"/>
    </location>
</feature>
<proteinExistence type="inferred from homology"/>
<dbReference type="InterPro" id="IPR013785">
    <property type="entry name" value="Aldolase_TIM"/>
</dbReference>
<keyword evidence="7" id="KW-0560">Oxidoreductase</keyword>
<dbReference type="PRINTS" id="PR00469">
    <property type="entry name" value="PNDRDTASEII"/>
</dbReference>
<keyword evidence="9" id="KW-0411">Iron-sulfur</keyword>
<evidence type="ECO:0000256" key="7">
    <source>
        <dbReference type="ARBA" id="ARBA00023002"/>
    </source>
</evidence>
<keyword evidence="4" id="KW-0285">Flavoprotein</keyword>
<evidence type="ECO:0000256" key="4">
    <source>
        <dbReference type="ARBA" id="ARBA00022630"/>
    </source>
</evidence>
<keyword evidence="8" id="KW-0408">Iron</keyword>
<dbReference type="PANTHER" id="PTHR42917">
    <property type="entry name" value="2,4-DIENOYL-COA REDUCTASE"/>
    <property type="match status" value="1"/>
</dbReference>
<gene>
    <name evidence="12" type="ORF">LN736_07515</name>
</gene>
<dbReference type="Gene3D" id="3.50.50.60">
    <property type="entry name" value="FAD/NAD(P)-binding domain"/>
    <property type="match status" value="1"/>
</dbReference>
<organism evidence="12 13">
    <name type="scientific">Clostridium aromativorans</name>
    <dbReference type="NCBI Taxonomy" id="2836848"/>
    <lineage>
        <taxon>Bacteria</taxon>
        <taxon>Bacillati</taxon>
        <taxon>Bacillota</taxon>
        <taxon>Clostridia</taxon>
        <taxon>Eubacteriales</taxon>
        <taxon>Clostridiaceae</taxon>
        <taxon>Clostridium</taxon>
    </lineage>
</organism>
<protein>
    <submittedName>
        <fullName evidence="12">NAD(P)/FAD-dependent oxidoreductase</fullName>
    </submittedName>
</protein>
<evidence type="ECO:0000256" key="6">
    <source>
        <dbReference type="ARBA" id="ARBA00022723"/>
    </source>
</evidence>
<reference evidence="12" key="1">
    <citation type="submission" date="2021-11" db="EMBL/GenBank/DDBJ databases">
        <authorList>
            <person name="Qingchun L."/>
            <person name="Dong Z."/>
            <person name="Zongwei Q."/>
            <person name="Jia Z."/>
            <person name="Duotao L."/>
        </authorList>
    </citation>
    <scope>NUCLEOTIDE SEQUENCE</scope>
    <source>
        <strain evidence="12">WLY-B-L2</strain>
    </source>
</reference>
<comment type="cofactor">
    <cofactor evidence="2">
        <name>[4Fe-4S] cluster</name>
        <dbReference type="ChEBI" id="CHEBI:49883"/>
    </cofactor>
</comment>
<dbReference type="InterPro" id="IPR001155">
    <property type="entry name" value="OxRdtase_FMN_N"/>
</dbReference>
<comment type="caution">
    <text evidence="12">The sequence shown here is derived from an EMBL/GenBank/DDBJ whole genome shotgun (WGS) entry which is preliminary data.</text>
</comment>
<keyword evidence="5" id="KW-0288">FMN</keyword>
<evidence type="ECO:0000256" key="8">
    <source>
        <dbReference type="ARBA" id="ARBA00023004"/>
    </source>
</evidence>